<feature type="compositionally biased region" description="Basic and acidic residues" evidence="1">
    <location>
        <begin position="111"/>
        <end position="122"/>
    </location>
</feature>
<evidence type="ECO:0000256" key="1">
    <source>
        <dbReference type="SAM" id="MobiDB-lite"/>
    </source>
</evidence>
<organism evidence="2 3">
    <name type="scientific">Plasmodium cynomolgi (strain B)</name>
    <dbReference type="NCBI Taxonomy" id="1120755"/>
    <lineage>
        <taxon>Eukaryota</taxon>
        <taxon>Sar</taxon>
        <taxon>Alveolata</taxon>
        <taxon>Apicomplexa</taxon>
        <taxon>Aconoidasida</taxon>
        <taxon>Haemosporida</taxon>
        <taxon>Plasmodiidae</taxon>
        <taxon>Plasmodium</taxon>
        <taxon>Plasmodium (Plasmodium)</taxon>
    </lineage>
</organism>
<dbReference type="AlphaFoldDB" id="K6UNZ4"/>
<dbReference type="Proteomes" id="UP000006319">
    <property type="component" value="Unassembled WGS sequence"/>
</dbReference>
<name>K6UNZ4_PLACD</name>
<evidence type="ECO:0000313" key="2">
    <source>
        <dbReference type="EMBL" id="GAB69943.1"/>
    </source>
</evidence>
<dbReference type="EMBL" id="DF158237">
    <property type="protein sequence ID" value="GAB69943.1"/>
    <property type="molecule type" value="Genomic_DNA"/>
</dbReference>
<dbReference type="RefSeq" id="XP_004228161.1">
    <property type="nucleotide sequence ID" value="XM_004228113.1"/>
</dbReference>
<proteinExistence type="predicted"/>
<evidence type="ECO:0000313" key="3">
    <source>
        <dbReference type="Proteomes" id="UP000006319"/>
    </source>
</evidence>
<keyword evidence="3" id="KW-1185">Reference proteome</keyword>
<reference evidence="2 3" key="1">
    <citation type="journal article" date="2012" name="Nat. Genet.">
        <title>Plasmodium cynomolgi genome sequences provide insight into Plasmodium vivax and the monkey malaria clade.</title>
        <authorList>
            <person name="Tachibana S."/>
            <person name="Sullivan S.A."/>
            <person name="Kawai S."/>
            <person name="Nakamura S."/>
            <person name="Kim H.R."/>
            <person name="Goto N."/>
            <person name="Arisue N."/>
            <person name="Palacpac N.M.Q."/>
            <person name="Honma H."/>
            <person name="Yagi M."/>
            <person name="Tougan T."/>
            <person name="Katakai Y."/>
            <person name="Kaneko O."/>
            <person name="Mita T."/>
            <person name="Kita K."/>
            <person name="Yasutomi Y."/>
            <person name="Sutton P.L."/>
            <person name="Shakhbatyan R."/>
            <person name="Horii T."/>
            <person name="Yasunaga T."/>
            <person name="Barnwell J.W."/>
            <person name="Escalante A.A."/>
            <person name="Carlton J.M."/>
            <person name="Tanabe K."/>
        </authorList>
    </citation>
    <scope>NUCLEOTIDE SEQUENCE [LARGE SCALE GENOMIC DNA]</scope>
    <source>
        <strain evidence="2 3">B</strain>
    </source>
</reference>
<dbReference type="GeneID" id="14696485"/>
<dbReference type="VEuPathDB" id="PlasmoDB:PCYB_006920"/>
<accession>K6UNZ4</accession>
<feature type="region of interest" description="Disordered" evidence="1">
    <location>
        <begin position="111"/>
        <end position="131"/>
    </location>
</feature>
<gene>
    <name evidence="2" type="ORF">PCYB_006920</name>
</gene>
<sequence length="268" mass="30717">MDRNIGEGEKIDYDLCLKKNFYEEFIDNVSIPDLILSILKKKNNGIVDKVLDKWRKKTNKGMNSNDRIWNSVDENKMKRGIRKVQKIWSGINEKSEKKQEENRMLESLKTKMEESWNQKGNEKQSGNTRKNNLETAVKNMKYQRVNRVNRRLEGKLIKINDDAWEKWMAWWIHVRENSSNNLDETHNEENGCIDDTGPAGTTLQAGENTTTQASTTVGISTSDTGISTSDTGISTSDAGISTSDTGIITRDKCTISNWNRSSRYIRNE</sequence>
<dbReference type="KEGG" id="pcy:PCYB_006920"/>
<protein>
    <submittedName>
        <fullName evidence="2">Uncharacterized protein</fullName>
    </submittedName>
</protein>